<dbReference type="EMBL" id="JACYTQ010000002">
    <property type="protein sequence ID" value="MBD8488366.1"/>
    <property type="molecule type" value="Genomic_DNA"/>
</dbReference>
<name>A0ABR9AHU0_9BACT</name>
<dbReference type="Pfam" id="PF00561">
    <property type="entry name" value="Abhydrolase_1"/>
    <property type="match status" value="1"/>
</dbReference>
<accession>A0ABR9AHU0</accession>
<dbReference type="InterPro" id="IPR029058">
    <property type="entry name" value="AB_hydrolase_fold"/>
</dbReference>
<dbReference type="PRINTS" id="PR00412">
    <property type="entry name" value="EPOXHYDRLASE"/>
</dbReference>
<reference evidence="3 4" key="1">
    <citation type="submission" date="2020-09" db="EMBL/GenBank/DDBJ databases">
        <title>Echinicola sp. CAU 1574 isolated from sand of Sido Beach.</title>
        <authorList>
            <person name="Kim W."/>
        </authorList>
    </citation>
    <scope>NUCLEOTIDE SEQUENCE [LARGE SCALE GENOMIC DNA]</scope>
    <source>
        <strain evidence="3 4">CAU 1574</strain>
    </source>
</reference>
<dbReference type="SUPFAM" id="SSF53474">
    <property type="entry name" value="alpha/beta-Hydrolases"/>
    <property type="match status" value="1"/>
</dbReference>
<evidence type="ECO:0000259" key="2">
    <source>
        <dbReference type="Pfam" id="PF00561"/>
    </source>
</evidence>
<protein>
    <submittedName>
        <fullName evidence="3">Alpha/beta fold hydrolase</fullName>
    </submittedName>
</protein>
<gene>
    <name evidence="3" type="ORF">IFO69_06365</name>
</gene>
<dbReference type="GO" id="GO:0016787">
    <property type="term" value="F:hydrolase activity"/>
    <property type="evidence" value="ECO:0007669"/>
    <property type="project" value="UniProtKB-KW"/>
</dbReference>
<organism evidence="3 4">
    <name type="scientific">Echinicola arenosa</name>
    <dbReference type="NCBI Taxonomy" id="2774144"/>
    <lineage>
        <taxon>Bacteria</taxon>
        <taxon>Pseudomonadati</taxon>
        <taxon>Bacteroidota</taxon>
        <taxon>Cytophagia</taxon>
        <taxon>Cytophagales</taxon>
        <taxon>Cyclobacteriaceae</taxon>
        <taxon>Echinicola</taxon>
    </lineage>
</organism>
<comment type="caution">
    <text evidence="3">The sequence shown here is derived from an EMBL/GenBank/DDBJ whole genome shotgun (WGS) entry which is preliminary data.</text>
</comment>
<proteinExistence type="predicted"/>
<dbReference type="Gene3D" id="3.40.50.1820">
    <property type="entry name" value="alpha/beta hydrolase"/>
    <property type="match status" value="1"/>
</dbReference>
<dbReference type="PANTHER" id="PTHR46118">
    <property type="entry name" value="PROTEIN ABHD11"/>
    <property type="match status" value="1"/>
</dbReference>
<evidence type="ECO:0000313" key="4">
    <source>
        <dbReference type="Proteomes" id="UP000647133"/>
    </source>
</evidence>
<dbReference type="PANTHER" id="PTHR46118:SF4">
    <property type="entry name" value="PROTEIN ABHD11"/>
    <property type="match status" value="1"/>
</dbReference>
<keyword evidence="1 3" id="KW-0378">Hydrolase</keyword>
<sequence length="253" mass="28463">MKLNFKKVGQGQPLIILHGLFGSADNWLSIAKELENDYTMYLVDQRNHGDSPKSDDWDYKAMVDDLATFMSSQGLEAAHIMGHSMGGKTAMNFALKYPNKVKKLIIADIAPRYYPPHHQSILAGLNAIDMDTLKSRKEADDILAEHIDEIGVRQFLMKSLGRDENRKFVWKVNLPVITEKIDNVGEALHGANSFNGPTLFMRGANSDYIQENDKEDLEKYFPEYKLVTIKNAGHWLHAEQPSAVVGTIKAFLG</sequence>
<dbReference type="Proteomes" id="UP000647133">
    <property type="component" value="Unassembled WGS sequence"/>
</dbReference>
<evidence type="ECO:0000313" key="3">
    <source>
        <dbReference type="EMBL" id="MBD8488366.1"/>
    </source>
</evidence>
<dbReference type="InterPro" id="IPR000073">
    <property type="entry name" value="AB_hydrolase_1"/>
</dbReference>
<keyword evidence="4" id="KW-1185">Reference proteome</keyword>
<evidence type="ECO:0000256" key="1">
    <source>
        <dbReference type="ARBA" id="ARBA00022801"/>
    </source>
</evidence>
<feature type="domain" description="AB hydrolase-1" evidence="2">
    <location>
        <begin position="13"/>
        <end position="114"/>
    </location>
</feature>
<dbReference type="InterPro" id="IPR000639">
    <property type="entry name" value="Epox_hydrolase-like"/>
</dbReference>
<dbReference type="RefSeq" id="WP_192009240.1">
    <property type="nucleotide sequence ID" value="NZ_JACYTQ010000002.1"/>
</dbReference>